<evidence type="ECO:0000313" key="9">
    <source>
        <dbReference type="EMBL" id="MCW1933757.1"/>
    </source>
</evidence>
<keyword evidence="3 7" id="KW-0812">Transmembrane</keyword>
<feature type="transmembrane region" description="Helical" evidence="7">
    <location>
        <begin position="373"/>
        <end position="391"/>
    </location>
</feature>
<keyword evidence="2" id="KW-1003">Cell membrane</keyword>
<feature type="transmembrane region" description="Helical" evidence="7">
    <location>
        <begin position="115"/>
        <end position="136"/>
    </location>
</feature>
<sequence length="500" mass="53425">MTDASAQTLLADLAPRDGRLSGALTITGLVLVTSAIAMALRVPEAALSCYLIFFAHRDNAGDSIFTAIKLTIAASLGIFLGVLLLRGVIEEPMLRLAALVGFTFLGMFLSQASKLGPLAGTAGFVFAFLLTLADVIPVPELMNRALEWMWVVLALPLGLMAFWAALAGKRPLHCAEERITARTRALADPQGASAQALLDEGMGPLDDYRKFARMLGEARGEDAARLAYRADDSFYQLALAEAGVFPQRSHAAPPPEPVPFLLPNAFTDPRHVRFALKVSLAVVITYAFYTAFGLFQIHTAMITCFYVALGTRGETHHRIALRFAGAVMGAVAGFATMLWLMPLVDDIGGLLLLLAVPTFVAAWIGLGGERISYAGWQLALCFFLVVLTGFGPPTGIGAAVSRVIGILFGSAVIMVVFAVVWPDSARDDALAAIDEMDTALATAPPPRSGRDIARLRAPLAQAMRLSEMARYERLADLSPQIAAAKARYHAFLRSTAHAAA</sequence>
<feature type="domain" description="Integral membrane bound transporter" evidence="8">
    <location>
        <begin position="285"/>
        <end position="416"/>
    </location>
</feature>
<dbReference type="EMBL" id="JAPDFL010000001">
    <property type="protein sequence ID" value="MCW1933757.1"/>
    <property type="molecule type" value="Genomic_DNA"/>
</dbReference>
<feature type="transmembrane region" description="Helical" evidence="7">
    <location>
        <begin position="20"/>
        <end position="43"/>
    </location>
</feature>
<dbReference type="RefSeq" id="WP_264506633.1">
    <property type="nucleotide sequence ID" value="NZ_JAPDFL010000001.1"/>
</dbReference>
<evidence type="ECO:0000256" key="5">
    <source>
        <dbReference type="ARBA" id="ARBA00023136"/>
    </source>
</evidence>
<evidence type="ECO:0000256" key="4">
    <source>
        <dbReference type="ARBA" id="ARBA00022989"/>
    </source>
</evidence>
<proteinExistence type="inferred from homology"/>
<name>A0ABT3H1U6_9RHOB</name>
<dbReference type="PANTHER" id="PTHR30509">
    <property type="entry name" value="P-HYDROXYBENZOIC ACID EFFLUX PUMP SUBUNIT-RELATED"/>
    <property type="match status" value="1"/>
</dbReference>
<dbReference type="PANTHER" id="PTHR30509:SF9">
    <property type="entry name" value="MULTIDRUG RESISTANCE PROTEIN MDTO"/>
    <property type="match status" value="1"/>
</dbReference>
<evidence type="ECO:0000256" key="7">
    <source>
        <dbReference type="SAM" id="Phobius"/>
    </source>
</evidence>
<feature type="transmembrane region" description="Helical" evidence="7">
    <location>
        <begin position="286"/>
        <end position="309"/>
    </location>
</feature>
<reference evidence="9 10" key="1">
    <citation type="submission" date="2022-10" db="EMBL/GenBank/DDBJ databases">
        <title>Pararhodobacter sp. nov., isolated from marine algae.</title>
        <authorList>
            <person name="Choi B.J."/>
            <person name="Kim J.M."/>
            <person name="Lee J.K."/>
            <person name="Choi D.G."/>
            <person name="Jeon C.O."/>
        </authorList>
    </citation>
    <scope>NUCLEOTIDE SEQUENCE [LARGE SCALE GENOMIC DNA]</scope>
    <source>
        <strain evidence="9 10">ZQ420</strain>
    </source>
</reference>
<dbReference type="InterPro" id="IPR049453">
    <property type="entry name" value="Memb_transporter_dom"/>
</dbReference>
<keyword evidence="4 7" id="KW-1133">Transmembrane helix</keyword>
<organism evidence="9 10">
    <name type="scientific">Pararhodobacter zhoushanensis</name>
    <dbReference type="NCBI Taxonomy" id="2479545"/>
    <lineage>
        <taxon>Bacteria</taxon>
        <taxon>Pseudomonadati</taxon>
        <taxon>Pseudomonadota</taxon>
        <taxon>Alphaproteobacteria</taxon>
        <taxon>Rhodobacterales</taxon>
        <taxon>Paracoccaceae</taxon>
        <taxon>Pararhodobacter</taxon>
    </lineage>
</organism>
<evidence type="ECO:0000256" key="3">
    <source>
        <dbReference type="ARBA" id="ARBA00022692"/>
    </source>
</evidence>
<evidence type="ECO:0000256" key="6">
    <source>
        <dbReference type="ARBA" id="ARBA00043993"/>
    </source>
</evidence>
<evidence type="ECO:0000313" key="10">
    <source>
        <dbReference type="Proteomes" id="UP001208938"/>
    </source>
</evidence>
<comment type="similarity">
    <text evidence="6">Belongs to the YccS/YhfK family.</text>
</comment>
<feature type="transmembrane region" description="Helical" evidence="7">
    <location>
        <begin position="63"/>
        <end position="85"/>
    </location>
</feature>
<feature type="transmembrane region" description="Helical" evidence="7">
    <location>
        <begin position="321"/>
        <end position="341"/>
    </location>
</feature>
<evidence type="ECO:0000256" key="1">
    <source>
        <dbReference type="ARBA" id="ARBA00004651"/>
    </source>
</evidence>
<evidence type="ECO:0000256" key="2">
    <source>
        <dbReference type="ARBA" id="ARBA00022475"/>
    </source>
</evidence>
<comment type="caution">
    <text evidence="9">The sequence shown here is derived from an EMBL/GenBank/DDBJ whole genome shotgun (WGS) entry which is preliminary data.</text>
</comment>
<feature type="transmembrane region" description="Helical" evidence="7">
    <location>
        <begin position="347"/>
        <end position="366"/>
    </location>
</feature>
<feature type="transmembrane region" description="Helical" evidence="7">
    <location>
        <begin position="92"/>
        <end position="109"/>
    </location>
</feature>
<dbReference type="Pfam" id="PF13515">
    <property type="entry name" value="FUSC_2"/>
    <property type="match status" value="1"/>
</dbReference>
<keyword evidence="5 7" id="KW-0472">Membrane</keyword>
<keyword evidence="10" id="KW-1185">Reference proteome</keyword>
<feature type="transmembrane region" description="Helical" evidence="7">
    <location>
        <begin position="148"/>
        <end position="166"/>
    </location>
</feature>
<dbReference type="Proteomes" id="UP001208938">
    <property type="component" value="Unassembled WGS sequence"/>
</dbReference>
<accession>A0ABT3H1U6</accession>
<gene>
    <name evidence="9" type="ORF">OKW52_16210</name>
</gene>
<protein>
    <submittedName>
        <fullName evidence="9">FUSC family protein</fullName>
    </submittedName>
</protein>
<comment type="subcellular location">
    <subcellularLocation>
        <location evidence="1">Cell membrane</location>
        <topology evidence="1">Multi-pass membrane protein</topology>
    </subcellularLocation>
</comment>
<feature type="transmembrane region" description="Helical" evidence="7">
    <location>
        <begin position="403"/>
        <end position="421"/>
    </location>
</feature>
<evidence type="ECO:0000259" key="8">
    <source>
        <dbReference type="Pfam" id="PF13515"/>
    </source>
</evidence>